<dbReference type="PANTHER" id="PTHR33525:SF6">
    <property type="entry name" value="HDOD DOMAIN-CONTAINING PROTEIN"/>
    <property type="match status" value="1"/>
</dbReference>
<dbReference type="Pfam" id="PF08668">
    <property type="entry name" value="HDOD"/>
    <property type="match status" value="1"/>
</dbReference>
<dbReference type="EMBL" id="CP001359">
    <property type="protein sequence ID" value="ACL65265.1"/>
    <property type="molecule type" value="Genomic_DNA"/>
</dbReference>
<dbReference type="PROSITE" id="PS51833">
    <property type="entry name" value="HDOD"/>
    <property type="match status" value="1"/>
</dbReference>
<organism evidence="2 3">
    <name type="scientific">Anaeromyxobacter dehalogenans (strain ATCC BAA-258 / DSM 21875 / 2CP-1)</name>
    <dbReference type="NCBI Taxonomy" id="455488"/>
    <lineage>
        <taxon>Bacteria</taxon>
        <taxon>Pseudomonadati</taxon>
        <taxon>Myxococcota</taxon>
        <taxon>Myxococcia</taxon>
        <taxon>Myxococcales</taxon>
        <taxon>Cystobacterineae</taxon>
        <taxon>Anaeromyxobacteraceae</taxon>
        <taxon>Anaeromyxobacter</taxon>
    </lineage>
</organism>
<keyword evidence="3" id="KW-1185">Reference proteome</keyword>
<reference evidence="2" key="1">
    <citation type="submission" date="2009-01" db="EMBL/GenBank/DDBJ databases">
        <title>Complete sequence of Anaeromyxobacter dehalogenans 2CP-1.</title>
        <authorList>
            <consortium name="US DOE Joint Genome Institute"/>
            <person name="Lucas S."/>
            <person name="Copeland A."/>
            <person name="Lapidus A."/>
            <person name="Glavina del Rio T."/>
            <person name="Dalin E."/>
            <person name="Tice H."/>
            <person name="Bruce D."/>
            <person name="Goodwin L."/>
            <person name="Pitluck S."/>
            <person name="Saunders E."/>
            <person name="Brettin T."/>
            <person name="Detter J.C."/>
            <person name="Han C."/>
            <person name="Larimer F."/>
            <person name="Land M."/>
            <person name="Hauser L."/>
            <person name="Kyrpides N."/>
            <person name="Ovchinnikova G."/>
            <person name="Beliaev A.S."/>
            <person name="Richardson P."/>
        </authorList>
    </citation>
    <scope>NUCLEOTIDE SEQUENCE</scope>
    <source>
        <strain evidence="2">2CP-1</strain>
    </source>
</reference>
<evidence type="ECO:0000313" key="3">
    <source>
        <dbReference type="Proteomes" id="UP000007089"/>
    </source>
</evidence>
<dbReference type="NCBIfam" id="TIGR00277">
    <property type="entry name" value="HDIG"/>
    <property type="match status" value="1"/>
</dbReference>
<proteinExistence type="predicted"/>
<dbReference type="RefSeq" id="WP_012633179.1">
    <property type="nucleotide sequence ID" value="NC_011891.1"/>
</dbReference>
<protein>
    <submittedName>
        <fullName evidence="2">Metal dependent phosphohydrolase</fullName>
    </submittedName>
</protein>
<dbReference type="KEGG" id="acp:A2cp1_1923"/>
<sequence>MTDLDSAMVDLVARQQVKVPPYPAVAFQIDALLRTQDYGLDDLARLVASDQVLAADVLRCANAALYARGAPVASVKQAVQRIGATDVARLALASGLGAHVLAAGRLAPLRRRVWMDALASALLCQALARGRGLSPEIAFSAGLLHDFGKVVAIACLEDLLARREGAVPRQASEWAAIAERFHVEMGVVMAARWELPPVLADVVAQHHAERIGAAADPRYVETVAAVDEVVRLIADRTSVAADDLAEAALLDATERPLVARAIEVLPGFVAAFERPEAWKADVGASLIAPPPGPAPSAGHPLPYLMTLRLGGTEHVFDIRAMGGAQCVVSGPRALPENVLLEMKIACDPALRGFATVKLAWAEHGRSLMLVQPYGLPAEALARWKALFEGAAAAAA</sequence>
<dbReference type="PANTHER" id="PTHR33525">
    <property type="match status" value="1"/>
</dbReference>
<dbReference type="GO" id="GO:0016787">
    <property type="term" value="F:hydrolase activity"/>
    <property type="evidence" value="ECO:0007669"/>
    <property type="project" value="UniProtKB-KW"/>
</dbReference>
<dbReference type="Gene3D" id="1.10.3210.10">
    <property type="entry name" value="Hypothetical protein af1432"/>
    <property type="match status" value="1"/>
</dbReference>
<dbReference type="InterPro" id="IPR052340">
    <property type="entry name" value="RNase_Y/CdgJ"/>
</dbReference>
<evidence type="ECO:0000259" key="1">
    <source>
        <dbReference type="PROSITE" id="PS51833"/>
    </source>
</evidence>
<feature type="domain" description="HDOD" evidence="1">
    <location>
        <begin position="19"/>
        <end position="209"/>
    </location>
</feature>
<gene>
    <name evidence="2" type="ordered locus">A2cp1_1923</name>
</gene>
<dbReference type="Proteomes" id="UP000007089">
    <property type="component" value="Chromosome"/>
</dbReference>
<dbReference type="SUPFAM" id="SSF109604">
    <property type="entry name" value="HD-domain/PDEase-like"/>
    <property type="match status" value="1"/>
</dbReference>
<evidence type="ECO:0000313" key="2">
    <source>
        <dbReference type="EMBL" id="ACL65265.1"/>
    </source>
</evidence>
<dbReference type="InterPro" id="IPR006675">
    <property type="entry name" value="HDIG_dom"/>
</dbReference>
<accession>B8J775</accession>
<name>B8J775_ANAD2</name>
<dbReference type="InterPro" id="IPR013976">
    <property type="entry name" value="HDOD"/>
</dbReference>
<dbReference type="AlphaFoldDB" id="B8J775"/>
<dbReference type="HOGENOM" id="CLU_697639_0_0_7"/>